<evidence type="ECO:0000256" key="1">
    <source>
        <dbReference type="ARBA" id="ARBA00004651"/>
    </source>
</evidence>
<evidence type="ECO:0000256" key="3">
    <source>
        <dbReference type="ARBA" id="ARBA00022475"/>
    </source>
</evidence>
<evidence type="ECO:0000313" key="9">
    <source>
        <dbReference type="EMBL" id="WNC16744.1"/>
    </source>
</evidence>
<dbReference type="InterPro" id="IPR023090">
    <property type="entry name" value="UPF0702_alpha/beta_dom_sf"/>
</dbReference>
<evidence type="ECO:0000256" key="7">
    <source>
        <dbReference type="SAM" id="Phobius"/>
    </source>
</evidence>
<keyword evidence="4 7" id="KW-0812">Transmembrane</keyword>
<evidence type="ECO:0000256" key="2">
    <source>
        <dbReference type="ARBA" id="ARBA00006448"/>
    </source>
</evidence>
<keyword evidence="10" id="KW-1185">Reference proteome</keyword>
<dbReference type="Pfam" id="PF04239">
    <property type="entry name" value="DUF421"/>
    <property type="match status" value="1"/>
</dbReference>
<feature type="transmembrane region" description="Helical" evidence="7">
    <location>
        <begin position="6"/>
        <end position="22"/>
    </location>
</feature>
<keyword evidence="6 7" id="KW-0472">Membrane</keyword>
<name>A0ABY9TA29_BREBE</name>
<evidence type="ECO:0000256" key="6">
    <source>
        <dbReference type="ARBA" id="ARBA00023136"/>
    </source>
</evidence>
<evidence type="ECO:0000256" key="4">
    <source>
        <dbReference type="ARBA" id="ARBA00022692"/>
    </source>
</evidence>
<gene>
    <name evidence="9" type="ORF">RGB73_10625</name>
</gene>
<keyword evidence="5 7" id="KW-1133">Transmembrane helix</keyword>
<dbReference type="EMBL" id="CP134050">
    <property type="protein sequence ID" value="WNC16744.1"/>
    <property type="molecule type" value="Genomic_DNA"/>
</dbReference>
<proteinExistence type="inferred from homology"/>
<dbReference type="InterPro" id="IPR007353">
    <property type="entry name" value="DUF421"/>
</dbReference>
<evidence type="ECO:0000256" key="5">
    <source>
        <dbReference type="ARBA" id="ARBA00022989"/>
    </source>
</evidence>
<comment type="similarity">
    <text evidence="2">Belongs to the UPF0702 family.</text>
</comment>
<sequence>MEDLSTALLRTLFSYLFLLVILRLMGKRELGKMSVFDVVISIMLAEMAVLAIEDVNKPAFLYYIPMLLIALLEIVMAYISLKNKKIRDVVDGSADIIIENGEIREHALRRNRLNMDDLMVHLRQKNVKNIADVEFALLEPTGQMSVFLKQPKEPVTREDLQIPRSNPVGTVTYKGLPIPLILDGKVRSEALRKIGQNELWLKREIRKYGIKDIREVSFCSIDDRGIMYLDKKDKSPLQ</sequence>
<evidence type="ECO:0000259" key="8">
    <source>
        <dbReference type="Pfam" id="PF04239"/>
    </source>
</evidence>
<feature type="domain" description="YetF C-terminal" evidence="8">
    <location>
        <begin position="82"/>
        <end position="221"/>
    </location>
</feature>
<dbReference type="Gene3D" id="3.30.240.20">
    <property type="entry name" value="bsu07140 like domains"/>
    <property type="match status" value="2"/>
</dbReference>
<dbReference type="PANTHER" id="PTHR34582:SF6">
    <property type="entry name" value="UPF0702 TRANSMEMBRANE PROTEIN YCAP"/>
    <property type="match status" value="1"/>
</dbReference>
<dbReference type="PANTHER" id="PTHR34582">
    <property type="entry name" value="UPF0702 TRANSMEMBRANE PROTEIN YCAP"/>
    <property type="match status" value="1"/>
</dbReference>
<feature type="transmembrane region" description="Helical" evidence="7">
    <location>
        <begin position="59"/>
        <end position="79"/>
    </location>
</feature>
<dbReference type="Proteomes" id="UP001256827">
    <property type="component" value="Chromosome"/>
</dbReference>
<protein>
    <submittedName>
        <fullName evidence="9">DUF421 domain-containing protein</fullName>
    </submittedName>
</protein>
<evidence type="ECO:0000313" key="10">
    <source>
        <dbReference type="Proteomes" id="UP001256827"/>
    </source>
</evidence>
<reference evidence="9 10" key="1">
    <citation type="submission" date="2023-09" db="EMBL/GenBank/DDBJ databases">
        <title>Complete Genome and Methylome dissection of Bacillus brevis NEB573 original source of BbsI restriction endonuclease.</title>
        <authorList>
            <person name="Fomenkov A."/>
            <person name="Roberts R.D."/>
        </authorList>
    </citation>
    <scope>NUCLEOTIDE SEQUENCE [LARGE SCALE GENOMIC DNA]</scope>
    <source>
        <strain evidence="9 10">NEB573</strain>
    </source>
</reference>
<accession>A0ABY9TA29</accession>
<keyword evidence="3" id="KW-1003">Cell membrane</keyword>
<comment type="subcellular location">
    <subcellularLocation>
        <location evidence="1">Cell membrane</location>
        <topology evidence="1">Multi-pass membrane protein</topology>
    </subcellularLocation>
</comment>
<organism evidence="9 10">
    <name type="scientific">Brevibacillus brevis</name>
    <name type="common">Bacillus brevis</name>
    <dbReference type="NCBI Taxonomy" id="1393"/>
    <lineage>
        <taxon>Bacteria</taxon>
        <taxon>Bacillati</taxon>
        <taxon>Bacillota</taxon>
        <taxon>Bacilli</taxon>
        <taxon>Bacillales</taxon>
        <taxon>Paenibacillaceae</taxon>
        <taxon>Brevibacillus</taxon>
    </lineage>
</organism>